<dbReference type="EMBL" id="MHSH01000053">
    <property type="protein sequence ID" value="OHA40272.1"/>
    <property type="molecule type" value="Genomic_DNA"/>
</dbReference>
<gene>
    <name evidence="2" type="ORF">A3H68_00800</name>
</gene>
<comment type="caution">
    <text evidence="2">The sequence shown here is derived from an EMBL/GenBank/DDBJ whole genome shotgun (WGS) entry which is preliminary data.</text>
</comment>
<dbReference type="Proteomes" id="UP000176429">
    <property type="component" value="Unassembled WGS sequence"/>
</dbReference>
<accession>A0A1G2NY47</accession>
<evidence type="ECO:0000313" key="3">
    <source>
        <dbReference type="Proteomes" id="UP000176429"/>
    </source>
</evidence>
<evidence type="ECO:0000313" key="2">
    <source>
        <dbReference type="EMBL" id="OHA40272.1"/>
    </source>
</evidence>
<sequence length="87" mass="10404">MKQGDSNNPIEPIEFRPALFWDVDPKTIDPEKNARYIIERILDFGNDYEIRWVWKFYSRDLISDVVGKSRGLFPRTKVFWNLLLANK</sequence>
<dbReference type="Pfam" id="PF21956">
    <property type="entry name" value="DUF6922"/>
    <property type="match status" value="1"/>
</dbReference>
<dbReference type="InterPro" id="IPR053830">
    <property type="entry name" value="DUF6922"/>
</dbReference>
<evidence type="ECO:0000259" key="1">
    <source>
        <dbReference type="Pfam" id="PF21956"/>
    </source>
</evidence>
<organism evidence="2 3">
    <name type="scientific">Candidatus Taylorbacteria bacterium RIFCSPLOWO2_02_FULL_46_40</name>
    <dbReference type="NCBI Taxonomy" id="1802329"/>
    <lineage>
        <taxon>Bacteria</taxon>
        <taxon>Candidatus Tayloriibacteriota</taxon>
    </lineage>
</organism>
<dbReference type="AlphaFoldDB" id="A0A1G2NY47"/>
<feature type="domain" description="DUF6922" evidence="1">
    <location>
        <begin position="15"/>
        <end position="66"/>
    </location>
</feature>
<proteinExistence type="predicted"/>
<reference evidence="2 3" key="1">
    <citation type="journal article" date="2016" name="Nat. Commun.">
        <title>Thousands of microbial genomes shed light on interconnected biogeochemical processes in an aquifer system.</title>
        <authorList>
            <person name="Anantharaman K."/>
            <person name="Brown C.T."/>
            <person name="Hug L.A."/>
            <person name="Sharon I."/>
            <person name="Castelle C.J."/>
            <person name="Probst A.J."/>
            <person name="Thomas B.C."/>
            <person name="Singh A."/>
            <person name="Wilkins M.J."/>
            <person name="Karaoz U."/>
            <person name="Brodie E.L."/>
            <person name="Williams K.H."/>
            <person name="Hubbard S.S."/>
            <person name="Banfield J.F."/>
        </authorList>
    </citation>
    <scope>NUCLEOTIDE SEQUENCE [LARGE SCALE GENOMIC DNA]</scope>
</reference>
<name>A0A1G2NY47_9BACT</name>
<protein>
    <recommendedName>
        <fullName evidence="1">DUF6922 domain-containing protein</fullName>
    </recommendedName>
</protein>